<dbReference type="Proteomes" id="UP000030676">
    <property type="component" value="Unassembled WGS sequence"/>
</dbReference>
<proteinExistence type="predicted"/>
<reference evidence="2" key="1">
    <citation type="submission" date="2011-11" db="EMBL/GenBank/DDBJ databases">
        <title>The Genome Sequence of Fusarium oxysporum PHW808.</title>
        <authorList>
            <consortium name="The Broad Institute Genome Sequencing Platform"/>
            <person name="Ma L.-J."/>
            <person name="Gale L.R."/>
            <person name="Schwartz D.C."/>
            <person name="Zhou S."/>
            <person name="Corby-Kistler H."/>
            <person name="Young S.K."/>
            <person name="Zeng Q."/>
            <person name="Gargeya S."/>
            <person name="Fitzgerald M."/>
            <person name="Haas B."/>
            <person name="Abouelleil A."/>
            <person name="Alvarado L."/>
            <person name="Arachchi H.M."/>
            <person name="Berlin A."/>
            <person name="Brown A."/>
            <person name="Chapman S.B."/>
            <person name="Chen Z."/>
            <person name="Dunbar C."/>
            <person name="Freedman E."/>
            <person name="Gearin G."/>
            <person name="Goldberg J."/>
            <person name="Griggs A."/>
            <person name="Gujja S."/>
            <person name="Heiman D."/>
            <person name="Howarth C."/>
            <person name="Larson L."/>
            <person name="Lui A."/>
            <person name="MacDonald P.J.P."/>
            <person name="Montmayeur A."/>
            <person name="Murphy C."/>
            <person name="Neiman D."/>
            <person name="Pearson M."/>
            <person name="Priest M."/>
            <person name="Roberts A."/>
            <person name="Saif S."/>
            <person name="Shea T."/>
            <person name="Shenoy N."/>
            <person name="Sisk P."/>
            <person name="Stolte C."/>
            <person name="Sykes S."/>
            <person name="Wortman J."/>
            <person name="Nusbaum C."/>
            <person name="Birren B."/>
        </authorList>
    </citation>
    <scope>NUCLEOTIDE SEQUENCE [LARGE SCALE GENOMIC DNA]</scope>
    <source>
        <strain evidence="2">54008</strain>
    </source>
</reference>
<dbReference type="HOGENOM" id="CLU_3125131_0_0_1"/>
<reference evidence="2" key="2">
    <citation type="submission" date="2014-03" db="EMBL/GenBank/DDBJ databases">
        <title>The Genome Annotation of Fusarium oxysporum PHW808.</title>
        <authorList>
            <consortium name="The Broad Institute Genomics Platform"/>
            <person name="Ma L.-J."/>
            <person name="Corby-Kistler H."/>
            <person name="Broz K."/>
            <person name="Gale L.R."/>
            <person name="Jonkers W."/>
            <person name="O'Donnell K."/>
            <person name="Ploetz R."/>
            <person name="Steinberg C."/>
            <person name="Schwartz D.C."/>
            <person name="VanEtten H."/>
            <person name="Zhou S."/>
            <person name="Young S.K."/>
            <person name="Zeng Q."/>
            <person name="Gargeya S."/>
            <person name="Fitzgerald M."/>
            <person name="Abouelleil A."/>
            <person name="Alvarado L."/>
            <person name="Chapman S.B."/>
            <person name="Gainer-Dewar J."/>
            <person name="Goldberg J."/>
            <person name="Griggs A."/>
            <person name="Gujja S."/>
            <person name="Hansen M."/>
            <person name="Howarth C."/>
            <person name="Imamovic A."/>
            <person name="Ireland A."/>
            <person name="Larimer J."/>
            <person name="McCowan C."/>
            <person name="Murphy C."/>
            <person name="Pearson M."/>
            <person name="Poon T.W."/>
            <person name="Priest M."/>
            <person name="Roberts A."/>
            <person name="Saif S."/>
            <person name="Shea T."/>
            <person name="Sykes S."/>
            <person name="Wortman J."/>
            <person name="Nusbaum C."/>
            <person name="Birren B."/>
        </authorList>
    </citation>
    <scope>NUCLEOTIDE SEQUENCE</scope>
    <source>
        <strain evidence="2">54008</strain>
    </source>
</reference>
<evidence type="ECO:0000256" key="1">
    <source>
        <dbReference type="SAM" id="MobiDB-lite"/>
    </source>
</evidence>
<dbReference type="EMBL" id="KK034183">
    <property type="protein sequence ID" value="EXL64327.1"/>
    <property type="molecule type" value="Genomic_DNA"/>
</dbReference>
<organism evidence="2">
    <name type="scientific">Fusarium oxysporum f. sp. conglutinans race 2 54008</name>
    <dbReference type="NCBI Taxonomy" id="1089457"/>
    <lineage>
        <taxon>Eukaryota</taxon>
        <taxon>Fungi</taxon>
        <taxon>Dikarya</taxon>
        <taxon>Ascomycota</taxon>
        <taxon>Pezizomycotina</taxon>
        <taxon>Sordariomycetes</taxon>
        <taxon>Hypocreomycetidae</taxon>
        <taxon>Hypocreales</taxon>
        <taxon>Nectriaceae</taxon>
        <taxon>Fusarium</taxon>
        <taxon>Fusarium oxysporum species complex</taxon>
    </lineage>
</organism>
<feature type="region of interest" description="Disordered" evidence="1">
    <location>
        <begin position="1"/>
        <end position="20"/>
    </location>
</feature>
<dbReference type="AlphaFoldDB" id="X0GL73"/>
<protein>
    <submittedName>
        <fullName evidence="2">Uncharacterized protein</fullName>
    </submittedName>
</protein>
<accession>X0GL73</accession>
<sequence length="50" mass="5443">MTLSSGRQLPDGREEIVGNHGETGGAAFIHVDDNDEIGFKQIVYYPSYTG</sequence>
<name>X0GL73_FUSOX</name>
<gene>
    <name evidence="2" type="ORF">FOPG_19406</name>
</gene>
<evidence type="ECO:0000313" key="2">
    <source>
        <dbReference type="EMBL" id="EXL64327.1"/>
    </source>
</evidence>